<accession>A0AC61N240</accession>
<sequence>MSQKETKKKKIGQILIPVCFVLIGAACGILFMKFLDGPETAGASRGDKILKILVALVSMCAALILQIIIHEAGHLVFGLLTGYRFISFRVSSFMWMKDDDRIRFKRMSIAGTGGQCLMAPPDLKDGKMPVQLYNYGGAIMNLIASAISGGLVLLCPAGSLFRPFLLMMLVTGIAYALMNGLPLRMSLANNDGRNAWDLARSPEAVRAFWTTMKMNELSARGVCLRDMPEEWFAVPDEEGMKNGITSSLGAVACSRLMEQGRFEEADALMERLLSQNNGIPGVLRKMLVCDRLYVELIRENRPEALEALRTKDQLKFMKSMKKYPSVLRTEYAYALLAEKDPEKAQTVMEAFEKAARTYPNPNDITIERELMETAREAAAV</sequence>
<organism evidence="1 2">
    <name type="scientific">Aristaeella hokkaidonensis</name>
    <dbReference type="NCBI Taxonomy" id="3046382"/>
    <lineage>
        <taxon>Bacteria</taxon>
        <taxon>Bacillati</taxon>
        <taxon>Bacillota</taxon>
        <taxon>Clostridia</taxon>
        <taxon>Eubacteriales</taxon>
        <taxon>Aristaeellaceae</taxon>
        <taxon>Aristaeella</taxon>
    </lineage>
</organism>
<evidence type="ECO:0000313" key="1">
    <source>
        <dbReference type="EMBL" id="QUC66450.1"/>
    </source>
</evidence>
<evidence type="ECO:0000313" key="2">
    <source>
        <dbReference type="Proteomes" id="UP000682782"/>
    </source>
</evidence>
<protein>
    <submittedName>
        <fullName evidence="1">Uncharacterized protein</fullName>
    </submittedName>
</protein>
<reference evidence="1" key="1">
    <citation type="submission" date="2021-01" db="EMBL/GenBank/DDBJ databases">
        <title>Complete genome sequence of Clostridiales bacterium R-7.</title>
        <authorList>
            <person name="Mahoney-Kurpe S.C."/>
            <person name="Palevich N."/>
            <person name="Koike S."/>
            <person name="Moon C.D."/>
            <person name="Attwood G.T."/>
        </authorList>
    </citation>
    <scope>NUCLEOTIDE SEQUENCE</scope>
    <source>
        <strain evidence="1">R-7</strain>
    </source>
</reference>
<name>A0AC61N240_9FIRM</name>
<proteinExistence type="predicted"/>
<dbReference type="Proteomes" id="UP000682782">
    <property type="component" value="Chromosome"/>
</dbReference>
<dbReference type="EMBL" id="CP068393">
    <property type="protein sequence ID" value="QUC66450.1"/>
    <property type="molecule type" value="Genomic_DNA"/>
</dbReference>
<gene>
    <name evidence="1" type="ORF">JYE49_11340</name>
</gene>
<keyword evidence="2" id="KW-1185">Reference proteome</keyword>